<protein>
    <submittedName>
        <fullName evidence="2">Uncharacterized protein</fullName>
    </submittedName>
</protein>
<reference evidence="2 3" key="1">
    <citation type="journal article" date="2015" name="Nature">
        <title>rRNA introns, odd ribosomes, and small enigmatic genomes across a large radiation of phyla.</title>
        <authorList>
            <person name="Brown C.T."/>
            <person name="Hug L.A."/>
            <person name="Thomas B.C."/>
            <person name="Sharon I."/>
            <person name="Castelle C.J."/>
            <person name="Singh A."/>
            <person name="Wilkins M.J."/>
            <person name="Williams K.H."/>
            <person name="Banfield J.F."/>
        </authorList>
    </citation>
    <scope>NUCLEOTIDE SEQUENCE [LARGE SCALE GENOMIC DNA]</scope>
</reference>
<keyword evidence="1" id="KW-0812">Transmembrane</keyword>
<dbReference type="AlphaFoldDB" id="A0A0G1UBV4"/>
<evidence type="ECO:0000256" key="1">
    <source>
        <dbReference type="SAM" id="Phobius"/>
    </source>
</evidence>
<keyword evidence="1" id="KW-1133">Transmembrane helix</keyword>
<evidence type="ECO:0000313" key="2">
    <source>
        <dbReference type="EMBL" id="KKU91597.1"/>
    </source>
</evidence>
<feature type="transmembrane region" description="Helical" evidence="1">
    <location>
        <begin position="21"/>
        <end position="39"/>
    </location>
</feature>
<organism evidence="2 3">
    <name type="scientific">Candidatus Jorgensenbacteria bacterium GW2011_GWA1_48_11</name>
    <dbReference type="NCBI Taxonomy" id="1618660"/>
    <lineage>
        <taxon>Bacteria</taxon>
        <taxon>Candidatus Joergenseniibacteriota</taxon>
    </lineage>
</organism>
<proteinExistence type="predicted"/>
<accession>A0A0G1UBV4</accession>
<name>A0A0G1UBV4_9BACT</name>
<sequence>MPHEPQRVAESQTLLKRVSKIGMILAAILFLLGLTLYFFSGRAESAETTVVTQATVLIQPPVQEFTLQAGELRQDGPLVGPGMNIRVWSNKPFQVVTRPTGSERRDTLLIRAGYSGLDGREPKNFLWMRGIENGTVVRLWVYGG</sequence>
<evidence type="ECO:0000313" key="3">
    <source>
        <dbReference type="Proteomes" id="UP000034956"/>
    </source>
</evidence>
<gene>
    <name evidence="2" type="ORF">UY23_C0001G0203</name>
</gene>
<comment type="caution">
    <text evidence="2">The sequence shown here is derived from an EMBL/GenBank/DDBJ whole genome shotgun (WGS) entry which is preliminary data.</text>
</comment>
<dbReference type="Proteomes" id="UP000034956">
    <property type="component" value="Unassembled WGS sequence"/>
</dbReference>
<dbReference type="EMBL" id="LCPF01000001">
    <property type="protein sequence ID" value="KKU91597.1"/>
    <property type="molecule type" value="Genomic_DNA"/>
</dbReference>
<keyword evidence="1" id="KW-0472">Membrane</keyword>